<feature type="transmembrane region" description="Helical" evidence="1">
    <location>
        <begin position="42"/>
        <end position="62"/>
    </location>
</feature>
<protein>
    <submittedName>
        <fullName evidence="2">Uncharacterized protein</fullName>
    </submittedName>
</protein>
<keyword evidence="1" id="KW-1133">Transmembrane helix</keyword>
<dbReference type="AlphaFoldDB" id="A0A8J3RSH6"/>
<keyword evidence="1" id="KW-0812">Transmembrane</keyword>
<name>A0A8J3RSH6_9ACTN</name>
<accession>A0A8J3RSH6</accession>
<gene>
    <name evidence="2" type="ORF">Plo01_39020</name>
</gene>
<dbReference type="EMBL" id="BOOH01000032">
    <property type="protein sequence ID" value="GIH77473.1"/>
    <property type="molecule type" value="Genomic_DNA"/>
</dbReference>
<evidence type="ECO:0000256" key="1">
    <source>
        <dbReference type="SAM" id="Phobius"/>
    </source>
</evidence>
<sequence length="75" mass="8430">MWQRGMNWAATSFVGVFGFLWLGVVVFAAVDVSAWSRLGQGGFSTFLMGWACYKASVLLRRAEAGFTPRHRRVRT</sequence>
<organism evidence="2 3">
    <name type="scientific">Planobispora longispora</name>
    <dbReference type="NCBI Taxonomy" id="28887"/>
    <lineage>
        <taxon>Bacteria</taxon>
        <taxon>Bacillati</taxon>
        <taxon>Actinomycetota</taxon>
        <taxon>Actinomycetes</taxon>
        <taxon>Streptosporangiales</taxon>
        <taxon>Streptosporangiaceae</taxon>
        <taxon>Planobispora</taxon>
    </lineage>
</organism>
<evidence type="ECO:0000313" key="3">
    <source>
        <dbReference type="Proteomes" id="UP000616724"/>
    </source>
</evidence>
<reference evidence="2 3" key="1">
    <citation type="submission" date="2021-01" db="EMBL/GenBank/DDBJ databases">
        <title>Whole genome shotgun sequence of Planobispora longispora NBRC 13918.</title>
        <authorList>
            <person name="Komaki H."/>
            <person name="Tamura T."/>
        </authorList>
    </citation>
    <scope>NUCLEOTIDE SEQUENCE [LARGE SCALE GENOMIC DNA]</scope>
    <source>
        <strain evidence="2 3">NBRC 13918</strain>
    </source>
</reference>
<keyword evidence="1" id="KW-0472">Membrane</keyword>
<keyword evidence="3" id="KW-1185">Reference proteome</keyword>
<comment type="caution">
    <text evidence="2">The sequence shown here is derived from an EMBL/GenBank/DDBJ whole genome shotgun (WGS) entry which is preliminary data.</text>
</comment>
<feature type="transmembrane region" description="Helical" evidence="1">
    <location>
        <begin position="7"/>
        <end position="30"/>
    </location>
</feature>
<dbReference type="Proteomes" id="UP000616724">
    <property type="component" value="Unassembled WGS sequence"/>
</dbReference>
<evidence type="ECO:0000313" key="2">
    <source>
        <dbReference type="EMBL" id="GIH77473.1"/>
    </source>
</evidence>
<proteinExistence type="predicted"/>